<evidence type="ECO:0000256" key="3">
    <source>
        <dbReference type="ARBA" id="ARBA00022692"/>
    </source>
</evidence>
<sequence length="541" mass="60146">MATETKKDLLPTPETKPGCSGKFNPYKEVVIMGVSFMLIYCCYGSVVGLQSTINIKGGLGTTSLMVISIISAVSSLTLVPFIIDFLGAKTALMIGEAGSVLFITANFYARWYTLMPAAVIDGFVDGAIWPGSGMYITWLGTKAFRRFKNRHPDKEITKESFLSRYFGYFYTFMFCGDLLTSGLTTLSLMAFTNLGPPAEMSSNQTQPELETMPVNESDAMEQSMFGDISQCGANECQSNFMSANLTDEDLEMYIPSKNSLYLLCGLGMAFGLTAIAIQFFCLPPAPSRYEQERKAKKALKLEYNGATDRHETKLDDGKEENDEENDDNKVANVRKEMRMLLRHFVSPLNLLVIPFLFYCGLYIGFQLTEYPRAFVSCVNGVEQVGIAYVVLSVSGVSTSVLCSQLIPKIGLRRFLIIVFFVHLTIYLVCRFWVPTVDTKWASYVIAVIIGIGGSSIFNTMPLVTNRFFEDSLAAAFGTQNCFMAFGYAFSTGWSLGVCVYAKIYLLLGFLILAFVCLIGAELLRDRKLKQKKEEEEKNDIA</sequence>
<feature type="transmembrane region" description="Helical" evidence="8">
    <location>
        <begin position="90"/>
        <end position="108"/>
    </location>
</feature>
<feature type="transmembrane region" description="Helical" evidence="8">
    <location>
        <begin position="385"/>
        <end position="402"/>
    </location>
</feature>
<comment type="similarity">
    <text evidence="2">Belongs to the unc-93 family.</text>
</comment>
<keyword evidence="3 8" id="KW-0812">Transmembrane</keyword>
<protein>
    <recommendedName>
        <fullName evidence="6">Protein unc-93 homolog A</fullName>
    </recommendedName>
</protein>
<keyword evidence="10" id="KW-1185">Reference proteome</keyword>
<dbReference type="EMBL" id="CAWYQH010000141">
    <property type="protein sequence ID" value="CAK8693969.1"/>
    <property type="molecule type" value="Genomic_DNA"/>
</dbReference>
<evidence type="ECO:0000256" key="8">
    <source>
        <dbReference type="SAM" id="Phobius"/>
    </source>
</evidence>
<feature type="transmembrane region" description="Helical" evidence="8">
    <location>
        <begin position="260"/>
        <end position="282"/>
    </location>
</feature>
<feature type="transmembrane region" description="Helical" evidence="8">
    <location>
        <begin position="61"/>
        <end position="83"/>
    </location>
</feature>
<keyword evidence="4 8" id="KW-1133">Transmembrane helix</keyword>
<dbReference type="Gene3D" id="1.20.1250.20">
    <property type="entry name" value="MFS general substrate transporter like domains"/>
    <property type="match status" value="1"/>
</dbReference>
<evidence type="ECO:0000256" key="6">
    <source>
        <dbReference type="ARBA" id="ARBA00040854"/>
    </source>
</evidence>
<feature type="transmembrane region" description="Helical" evidence="8">
    <location>
        <begin position="414"/>
        <end position="434"/>
    </location>
</feature>
<feature type="transmembrane region" description="Helical" evidence="8">
    <location>
        <begin position="440"/>
        <end position="460"/>
    </location>
</feature>
<evidence type="ECO:0000313" key="9">
    <source>
        <dbReference type="EMBL" id="CAK8693969.1"/>
    </source>
</evidence>
<evidence type="ECO:0000256" key="5">
    <source>
        <dbReference type="ARBA" id="ARBA00023136"/>
    </source>
</evidence>
<feature type="transmembrane region" description="Helical" evidence="8">
    <location>
        <begin position="472"/>
        <end position="489"/>
    </location>
</feature>
<evidence type="ECO:0000313" key="10">
    <source>
        <dbReference type="Proteomes" id="UP001642483"/>
    </source>
</evidence>
<feature type="compositionally biased region" description="Acidic residues" evidence="7">
    <location>
        <begin position="317"/>
        <end position="326"/>
    </location>
</feature>
<evidence type="ECO:0000256" key="7">
    <source>
        <dbReference type="SAM" id="MobiDB-lite"/>
    </source>
</evidence>
<dbReference type="SUPFAM" id="SSF103473">
    <property type="entry name" value="MFS general substrate transporter"/>
    <property type="match status" value="1"/>
</dbReference>
<comment type="subcellular location">
    <subcellularLocation>
        <location evidence="1">Membrane</location>
        <topology evidence="1">Multi-pass membrane protein</topology>
    </subcellularLocation>
</comment>
<feature type="transmembrane region" description="Helical" evidence="8">
    <location>
        <begin position="128"/>
        <end position="144"/>
    </location>
</feature>
<evidence type="ECO:0000256" key="1">
    <source>
        <dbReference type="ARBA" id="ARBA00004141"/>
    </source>
</evidence>
<feature type="transmembrane region" description="Helical" evidence="8">
    <location>
        <begin position="29"/>
        <end position="49"/>
    </location>
</feature>
<evidence type="ECO:0000256" key="4">
    <source>
        <dbReference type="ARBA" id="ARBA00022989"/>
    </source>
</evidence>
<dbReference type="InterPro" id="IPR051951">
    <property type="entry name" value="UNC-93_regulatory"/>
</dbReference>
<reference evidence="9 10" key="1">
    <citation type="submission" date="2024-02" db="EMBL/GenBank/DDBJ databases">
        <authorList>
            <person name="Daric V."/>
            <person name="Darras S."/>
        </authorList>
    </citation>
    <scope>NUCLEOTIDE SEQUENCE [LARGE SCALE GENOMIC DNA]</scope>
</reference>
<name>A0ABP0GQD9_CLALP</name>
<gene>
    <name evidence="9" type="ORF">CVLEPA_LOCUS27250</name>
</gene>
<feature type="region of interest" description="Disordered" evidence="7">
    <location>
        <begin position="309"/>
        <end position="329"/>
    </location>
</feature>
<dbReference type="Pfam" id="PF05978">
    <property type="entry name" value="UNC-93"/>
    <property type="match status" value="1"/>
</dbReference>
<feature type="transmembrane region" description="Helical" evidence="8">
    <location>
        <begin position="501"/>
        <end position="523"/>
    </location>
</feature>
<proteinExistence type="inferred from homology"/>
<comment type="caution">
    <text evidence="9">The sequence shown here is derived from an EMBL/GenBank/DDBJ whole genome shotgun (WGS) entry which is preliminary data.</text>
</comment>
<organism evidence="9 10">
    <name type="scientific">Clavelina lepadiformis</name>
    <name type="common">Light-bulb sea squirt</name>
    <name type="synonym">Ascidia lepadiformis</name>
    <dbReference type="NCBI Taxonomy" id="159417"/>
    <lineage>
        <taxon>Eukaryota</taxon>
        <taxon>Metazoa</taxon>
        <taxon>Chordata</taxon>
        <taxon>Tunicata</taxon>
        <taxon>Ascidiacea</taxon>
        <taxon>Aplousobranchia</taxon>
        <taxon>Clavelinidae</taxon>
        <taxon>Clavelina</taxon>
    </lineage>
</organism>
<accession>A0ABP0GQD9</accession>
<dbReference type="InterPro" id="IPR011701">
    <property type="entry name" value="MFS"/>
</dbReference>
<keyword evidence="5 8" id="KW-0472">Membrane</keyword>
<feature type="transmembrane region" description="Helical" evidence="8">
    <location>
        <begin position="344"/>
        <end position="365"/>
    </location>
</feature>
<evidence type="ECO:0000256" key="2">
    <source>
        <dbReference type="ARBA" id="ARBA00009172"/>
    </source>
</evidence>
<dbReference type="Pfam" id="PF07690">
    <property type="entry name" value="MFS_1"/>
    <property type="match status" value="1"/>
</dbReference>
<dbReference type="InterPro" id="IPR010291">
    <property type="entry name" value="Ion_channel_UNC-93"/>
</dbReference>
<dbReference type="PANTHER" id="PTHR19444">
    <property type="entry name" value="UNC-93 RELATED"/>
    <property type="match status" value="1"/>
</dbReference>
<dbReference type="PANTHER" id="PTHR19444:SF13">
    <property type="entry name" value="PROTEIN UNC-93 HOMOLOG A"/>
    <property type="match status" value="1"/>
</dbReference>
<feature type="transmembrane region" description="Helical" evidence="8">
    <location>
        <begin position="165"/>
        <end position="191"/>
    </location>
</feature>
<dbReference type="InterPro" id="IPR036259">
    <property type="entry name" value="MFS_trans_sf"/>
</dbReference>
<dbReference type="Proteomes" id="UP001642483">
    <property type="component" value="Unassembled WGS sequence"/>
</dbReference>